<evidence type="ECO:0000313" key="4">
    <source>
        <dbReference type="Proteomes" id="UP000018208"/>
    </source>
</evidence>
<evidence type="ECO:0000313" key="3">
    <source>
        <dbReference type="EMBL" id="KAH0570403.1"/>
    </source>
</evidence>
<accession>V6LY56</accession>
<reference evidence="2 3" key="1">
    <citation type="journal article" date="2014" name="PLoS Genet.">
        <title>The Genome of Spironucleus salmonicida Highlights a Fish Pathogen Adapted to Fluctuating Environments.</title>
        <authorList>
            <person name="Xu F."/>
            <person name="Jerlstrom-Hultqvist J."/>
            <person name="Einarsson E."/>
            <person name="Astvaldsson A."/>
            <person name="Svard S.G."/>
            <person name="Andersson J.O."/>
        </authorList>
    </citation>
    <scope>NUCLEOTIDE SEQUENCE</scope>
    <source>
        <strain evidence="3">ATCC 50377</strain>
    </source>
</reference>
<sequence>MNQSNKLLEQVDRKISNLRTRLQDTPKTLDLTENYTLIHVQKSPFNPLPKVLPRAKTQADQKNLTNATKRQLCIKTLQQHQLLKRELDVLKKRTNQYSSPQRSTSSISYSYEEKPNYREQYEQIKQNDIQQAKIKRRAVKELEFKARLEKEKNILQKNLEAQDIKVLEDEIRVRKMEQKLELAAYTQNLRAKQQNWKEVSTIKKQQKQIEISEKYNEEMDNLVLEVIDKEDEIRQMQKEIQELKTKLYGEQQYNNQQSHNEQQDTNIINNIDPNQQQQYSIEVLEEPQEFISDQQFQQQLQVEQLEQVQYSQESLPIELVYSSQNEQVAAKKVNEQYE</sequence>
<gene>
    <name evidence="2" type="ORF">SS50377_10371</name>
    <name evidence="3" type="ORF">SS50377_26683</name>
</gene>
<feature type="coiled-coil region" evidence="1">
    <location>
        <begin position="145"/>
        <end position="246"/>
    </location>
</feature>
<evidence type="ECO:0000313" key="2">
    <source>
        <dbReference type="EMBL" id="EST49158.1"/>
    </source>
</evidence>
<dbReference type="Proteomes" id="UP000018208">
    <property type="component" value="Unassembled WGS sequence"/>
</dbReference>
<protein>
    <submittedName>
        <fullName evidence="2">Uncharacterized protein</fullName>
    </submittedName>
</protein>
<organism evidence="2">
    <name type="scientific">Spironucleus salmonicida</name>
    <dbReference type="NCBI Taxonomy" id="348837"/>
    <lineage>
        <taxon>Eukaryota</taxon>
        <taxon>Metamonada</taxon>
        <taxon>Diplomonadida</taxon>
        <taxon>Hexamitidae</taxon>
        <taxon>Hexamitinae</taxon>
        <taxon>Spironucleus</taxon>
    </lineage>
</organism>
<proteinExistence type="predicted"/>
<dbReference type="EMBL" id="KI545953">
    <property type="protein sequence ID" value="EST49158.1"/>
    <property type="molecule type" value="Genomic_DNA"/>
</dbReference>
<dbReference type="VEuPathDB" id="GiardiaDB:SS50377_26683"/>
<dbReference type="EMBL" id="AUWU02000007">
    <property type="protein sequence ID" value="KAH0570403.1"/>
    <property type="molecule type" value="Genomic_DNA"/>
</dbReference>
<keyword evidence="4" id="KW-1185">Reference proteome</keyword>
<reference evidence="3" key="2">
    <citation type="submission" date="2020-12" db="EMBL/GenBank/DDBJ databases">
        <title>New Spironucleus salmonicida genome in near-complete chromosomes.</title>
        <authorList>
            <person name="Xu F."/>
            <person name="Kurt Z."/>
            <person name="Jimenez-Gonzalez A."/>
            <person name="Astvaldsson A."/>
            <person name="Andersson J.O."/>
            <person name="Svard S.G."/>
        </authorList>
    </citation>
    <scope>NUCLEOTIDE SEQUENCE</scope>
    <source>
        <strain evidence="3">ATCC 50377</strain>
    </source>
</reference>
<evidence type="ECO:0000256" key="1">
    <source>
        <dbReference type="SAM" id="Coils"/>
    </source>
</evidence>
<name>V6LY56_9EUKA</name>
<dbReference type="AlphaFoldDB" id="V6LY56"/>
<keyword evidence="1" id="KW-0175">Coiled coil</keyword>